<evidence type="ECO:0000313" key="1">
    <source>
        <dbReference type="EMBL" id="KHN44113.1"/>
    </source>
</evidence>
<dbReference type="Pfam" id="PF06364">
    <property type="entry name" value="DUF1068"/>
    <property type="match status" value="1"/>
</dbReference>
<organism evidence="1">
    <name type="scientific">Glycine soja</name>
    <name type="common">Wild soybean</name>
    <dbReference type="NCBI Taxonomy" id="3848"/>
    <lineage>
        <taxon>Eukaryota</taxon>
        <taxon>Viridiplantae</taxon>
        <taxon>Streptophyta</taxon>
        <taxon>Embryophyta</taxon>
        <taxon>Tracheophyta</taxon>
        <taxon>Spermatophyta</taxon>
        <taxon>Magnoliopsida</taxon>
        <taxon>eudicotyledons</taxon>
        <taxon>Gunneridae</taxon>
        <taxon>Pentapetalae</taxon>
        <taxon>rosids</taxon>
        <taxon>fabids</taxon>
        <taxon>Fabales</taxon>
        <taxon>Fabaceae</taxon>
        <taxon>Papilionoideae</taxon>
        <taxon>50 kb inversion clade</taxon>
        <taxon>NPAAA clade</taxon>
        <taxon>indigoferoid/millettioid clade</taxon>
        <taxon>Phaseoleae</taxon>
        <taxon>Glycine</taxon>
        <taxon>Glycine subgen. Soja</taxon>
    </lineage>
</organism>
<protein>
    <submittedName>
        <fullName evidence="1">Uncharacterized protein</fullName>
    </submittedName>
</protein>
<dbReference type="AlphaFoldDB" id="A0A0B2SH00"/>
<dbReference type="EMBL" id="KN643347">
    <property type="protein sequence ID" value="KHN44113.1"/>
    <property type="molecule type" value="Genomic_DNA"/>
</dbReference>
<reference evidence="1" key="1">
    <citation type="submission" date="2014-07" db="EMBL/GenBank/DDBJ databases">
        <title>Identification of a novel salt tolerance gene in wild soybean by whole-genome sequencing.</title>
        <authorList>
            <person name="Lam H.-M."/>
            <person name="Qi X."/>
            <person name="Li M.-W."/>
            <person name="Liu X."/>
            <person name="Xie M."/>
            <person name="Ni M."/>
            <person name="Xu X."/>
        </authorList>
    </citation>
    <scope>NUCLEOTIDE SEQUENCE [LARGE SCALE GENOMIC DNA]</scope>
    <source>
        <tissue evidence="1">Root</tissue>
    </source>
</reference>
<sequence>MVALCIAGYIVGPPLYWHFIEHVNHSSSSSSCAPCVCDCSSQPIITIPQDSQIALTMKLTMKQHVDCKPTSRALPA</sequence>
<gene>
    <name evidence="1" type="ORF">glysoja_050278</name>
</gene>
<proteinExistence type="predicted"/>
<name>A0A0B2SH00_GLYSO</name>
<dbReference type="InterPro" id="IPR010471">
    <property type="entry name" value="DUF1068"/>
</dbReference>
<dbReference type="Proteomes" id="UP000053555">
    <property type="component" value="Unassembled WGS sequence"/>
</dbReference>
<accession>A0A0B2SH00</accession>